<dbReference type="PROSITE" id="PS51471">
    <property type="entry name" value="FE2OG_OXY"/>
    <property type="match status" value="1"/>
</dbReference>
<dbReference type="InterPro" id="IPR044861">
    <property type="entry name" value="IPNS-like_FE2OG_OXY"/>
</dbReference>
<dbReference type="AlphaFoldDB" id="A0A6P5ECR3"/>
<dbReference type="GO" id="GO:0046872">
    <property type="term" value="F:metal ion binding"/>
    <property type="evidence" value="ECO:0007669"/>
    <property type="project" value="UniProtKB-KW"/>
</dbReference>
<proteinExistence type="inferred from homology"/>
<feature type="domain" description="Fe2OG dioxygenase" evidence="7">
    <location>
        <begin position="163"/>
        <end position="267"/>
    </location>
</feature>
<organism evidence="8 9">
    <name type="scientific">Ananas comosus</name>
    <name type="common">Pineapple</name>
    <name type="synonym">Ananas ananas</name>
    <dbReference type="NCBI Taxonomy" id="4615"/>
    <lineage>
        <taxon>Eukaryota</taxon>
        <taxon>Viridiplantae</taxon>
        <taxon>Streptophyta</taxon>
        <taxon>Embryophyta</taxon>
        <taxon>Tracheophyta</taxon>
        <taxon>Spermatophyta</taxon>
        <taxon>Magnoliopsida</taxon>
        <taxon>Liliopsida</taxon>
        <taxon>Poales</taxon>
        <taxon>Bromeliaceae</taxon>
        <taxon>Bromelioideae</taxon>
        <taxon>Ananas</taxon>
    </lineage>
</organism>
<dbReference type="PANTHER" id="PTHR47990">
    <property type="entry name" value="2-OXOGLUTARATE (2OG) AND FE(II)-DEPENDENT OXYGENASE SUPERFAMILY PROTEIN-RELATED"/>
    <property type="match status" value="1"/>
</dbReference>
<dbReference type="GeneID" id="109704624"/>
<comment type="function">
    <text evidence="3">2-oxoglutarate-dependent dioxygenase essential for auxin catabolism and maintenance of auxin homeostasis in reproductive organs. Catalyzes the irreversible oxidation of indole-3-acetic acid (IAA) to the biologically inactive 2-oxoindole-3-acetic acid (OxIAA).</text>
</comment>
<evidence type="ECO:0000313" key="8">
    <source>
        <dbReference type="Proteomes" id="UP000515123"/>
    </source>
</evidence>
<evidence type="ECO:0000313" key="9">
    <source>
        <dbReference type="RefSeq" id="XP_020080977.1"/>
    </source>
</evidence>
<dbReference type="GO" id="GO:0051213">
    <property type="term" value="F:dioxygenase activity"/>
    <property type="evidence" value="ECO:0007669"/>
    <property type="project" value="UniProtKB-KW"/>
</dbReference>
<gene>
    <name evidence="9" type="primary">LOC109704624</name>
</gene>
<sequence>MGRPSDSQEAQVPRIDFRGLELARPSSPEWAAARSEAAAALRRLGCFEAVYGGVGADLKGPLMARAAPELFALPLGAKTRNASDHPFLGYIGNIPGMAYESLRVADAPDLHSVDKFARLLWPQGNPSFCNIVWTYAKRMQELEQMVERMILESLGLEKYFQSHIESLEYAVRLSEYGVPLDRETKIAMQSHVDPNMITIIAQHEVGGLEVQAEDGSWIAVEPSPDSFVVMTGEAFAVRTNGRLPPCRHRVRITGEKKRYSALFSSRPKDGCVVQVPEELVDDEHPLLYKPCDYNEYIKFRFSEEGKKVKDTLASFCGAKKEEIAA</sequence>
<dbReference type="Gene3D" id="2.60.120.330">
    <property type="entry name" value="B-lactam Antibiotic, Isopenicillin N Synthase, Chain"/>
    <property type="match status" value="1"/>
</dbReference>
<dbReference type="FunFam" id="2.60.120.330:FF:000017">
    <property type="entry name" value="2-oxoglutarate-dependent dioxygenase DAO"/>
    <property type="match status" value="1"/>
</dbReference>
<evidence type="ECO:0000256" key="4">
    <source>
        <dbReference type="ARBA" id="ARBA00074102"/>
    </source>
</evidence>
<comment type="similarity">
    <text evidence="1 6">Belongs to the iron/ascorbate-dependent oxidoreductase family.</text>
</comment>
<dbReference type="InterPro" id="IPR027443">
    <property type="entry name" value="IPNS-like_sf"/>
</dbReference>
<accession>A0A6P5ECR3</accession>
<dbReference type="OrthoDB" id="288590at2759"/>
<evidence type="ECO:0000259" key="7">
    <source>
        <dbReference type="PROSITE" id="PS51471"/>
    </source>
</evidence>
<dbReference type="RefSeq" id="XP_020080977.1">
    <property type="nucleotide sequence ID" value="XM_020225388.1"/>
</dbReference>
<name>A0A6P5ECR3_ANACO</name>
<keyword evidence="2 6" id="KW-0479">Metal-binding</keyword>
<evidence type="ECO:0000256" key="2">
    <source>
        <dbReference type="ARBA" id="ARBA00022723"/>
    </source>
</evidence>
<keyword evidence="6" id="KW-0408">Iron</keyword>
<evidence type="ECO:0000256" key="3">
    <source>
        <dbReference type="ARBA" id="ARBA00054658"/>
    </source>
</evidence>
<dbReference type="SUPFAM" id="SSF51197">
    <property type="entry name" value="Clavaminate synthase-like"/>
    <property type="match status" value="1"/>
</dbReference>
<reference evidence="8" key="1">
    <citation type="journal article" date="2015" name="Nat. Genet.">
        <title>The pineapple genome and the evolution of CAM photosynthesis.</title>
        <authorList>
            <person name="Ming R."/>
            <person name="VanBuren R."/>
            <person name="Wai C.M."/>
            <person name="Tang H."/>
            <person name="Schatz M.C."/>
            <person name="Bowers J.E."/>
            <person name="Lyons E."/>
            <person name="Wang M.L."/>
            <person name="Chen J."/>
            <person name="Biggers E."/>
            <person name="Zhang J."/>
            <person name="Huang L."/>
            <person name="Zhang L."/>
            <person name="Miao W."/>
            <person name="Zhang J."/>
            <person name="Ye Z."/>
            <person name="Miao C."/>
            <person name="Lin Z."/>
            <person name="Wang H."/>
            <person name="Zhou H."/>
            <person name="Yim W.C."/>
            <person name="Priest H.D."/>
            <person name="Zheng C."/>
            <person name="Woodhouse M."/>
            <person name="Edger P.P."/>
            <person name="Guyot R."/>
            <person name="Guo H.B."/>
            <person name="Guo H."/>
            <person name="Zheng G."/>
            <person name="Singh R."/>
            <person name="Sharma A."/>
            <person name="Min X."/>
            <person name="Zheng Y."/>
            <person name="Lee H."/>
            <person name="Gurtowski J."/>
            <person name="Sedlazeck F.J."/>
            <person name="Harkess A."/>
            <person name="McKain M.R."/>
            <person name="Liao Z."/>
            <person name="Fang J."/>
            <person name="Liu J."/>
            <person name="Zhang X."/>
            <person name="Zhang Q."/>
            <person name="Hu W."/>
            <person name="Qin Y."/>
            <person name="Wang K."/>
            <person name="Chen L.Y."/>
            <person name="Shirley N."/>
            <person name="Lin Y.R."/>
            <person name="Liu L.Y."/>
            <person name="Hernandez A.G."/>
            <person name="Wright C.L."/>
            <person name="Bulone V."/>
            <person name="Tuskan G.A."/>
            <person name="Heath K."/>
            <person name="Zee F."/>
            <person name="Moore P.H."/>
            <person name="Sunkar R."/>
            <person name="Leebens-Mack J.H."/>
            <person name="Mockler T."/>
            <person name="Bennetzen J.L."/>
            <person name="Freeling M."/>
            <person name="Sankoff D."/>
            <person name="Paterson A.H."/>
            <person name="Zhu X."/>
            <person name="Yang X."/>
            <person name="Smith J.A."/>
            <person name="Cushman J.C."/>
            <person name="Paull R.E."/>
            <person name="Yu Q."/>
        </authorList>
    </citation>
    <scope>NUCLEOTIDE SEQUENCE [LARGE SCALE GENOMIC DNA]</scope>
    <source>
        <strain evidence="8">cv. F153</strain>
    </source>
</reference>
<reference evidence="9" key="2">
    <citation type="submission" date="2025-08" db="UniProtKB">
        <authorList>
            <consortium name="RefSeq"/>
        </authorList>
    </citation>
    <scope>IDENTIFICATION</scope>
    <source>
        <tissue evidence="9">Leaf</tissue>
    </source>
</reference>
<dbReference type="Pfam" id="PF03171">
    <property type="entry name" value="2OG-FeII_Oxy"/>
    <property type="match status" value="1"/>
</dbReference>
<evidence type="ECO:0000256" key="1">
    <source>
        <dbReference type="ARBA" id="ARBA00008056"/>
    </source>
</evidence>
<keyword evidence="8" id="KW-1185">Reference proteome</keyword>
<protein>
    <recommendedName>
        <fullName evidence="4">2-oxoglutarate-dependent dioxygenase DAO</fullName>
    </recommendedName>
    <alternativeName>
        <fullName evidence="5">Protein DIOXYGENASE FOR AUXIN OXIDATION</fullName>
    </alternativeName>
</protein>
<evidence type="ECO:0000256" key="5">
    <source>
        <dbReference type="ARBA" id="ARBA00076740"/>
    </source>
</evidence>
<dbReference type="InterPro" id="IPR050231">
    <property type="entry name" value="Iron_ascorbate_oxido_reductase"/>
</dbReference>
<dbReference type="Proteomes" id="UP000515123">
    <property type="component" value="Linkage group 2"/>
</dbReference>
<evidence type="ECO:0000256" key="6">
    <source>
        <dbReference type="RuleBase" id="RU003682"/>
    </source>
</evidence>
<keyword evidence="6" id="KW-0560">Oxidoreductase</keyword>
<dbReference type="InterPro" id="IPR005123">
    <property type="entry name" value="Oxoglu/Fe-dep_dioxygenase_dom"/>
</dbReference>
<keyword evidence="9" id="KW-0223">Dioxygenase</keyword>